<proteinExistence type="predicted"/>
<organism evidence="2 3">
    <name type="scientific">Purpureocillium lilacinum</name>
    <name type="common">Paecilomyces lilacinus</name>
    <dbReference type="NCBI Taxonomy" id="33203"/>
    <lineage>
        <taxon>Eukaryota</taxon>
        <taxon>Fungi</taxon>
        <taxon>Dikarya</taxon>
        <taxon>Ascomycota</taxon>
        <taxon>Pezizomycotina</taxon>
        <taxon>Sordariomycetes</taxon>
        <taxon>Hypocreomycetidae</taxon>
        <taxon>Hypocreales</taxon>
        <taxon>Ophiocordycipitaceae</taxon>
        <taxon>Purpureocillium</taxon>
    </lineage>
</organism>
<feature type="signal peptide" evidence="1">
    <location>
        <begin position="1"/>
        <end position="18"/>
    </location>
</feature>
<reference evidence="2 3" key="1">
    <citation type="journal article" date="2016" name="Front. Microbiol.">
        <title>Genome and transcriptome sequences reveal the specific parasitism of the nematophagous Purpureocillium lilacinum 36-1.</title>
        <authorList>
            <person name="Xie J."/>
            <person name="Li S."/>
            <person name="Mo C."/>
            <person name="Xiao X."/>
            <person name="Peng D."/>
            <person name="Wang G."/>
            <person name="Xiao Y."/>
        </authorList>
    </citation>
    <scope>NUCLEOTIDE SEQUENCE [LARGE SCALE GENOMIC DNA]</scope>
    <source>
        <strain evidence="2 3">36-1</strain>
    </source>
</reference>
<accession>A0A2U3DRE9</accession>
<comment type="caution">
    <text evidence="2">The sequence shown here is derived from an EMBL/GenBank/DDBJ whole genome shotgun (WGS) entry which is preliminary data.</text>
</comment>
<sequence length="205" mass="22229">MLATILTCLAVAAGVASGSPAISARDDNTAGHVYARDEWRVPAFPGGPVLRLNGTEADVRRQLIAINPKYETDFPHSSAGGANKRSGVFVAASLICSDIKQPNRGNFGYIKIGGITNAYEALQGLDGDPILNPGPRVCSDLTCKDSTQSSICNDVSLHTRTRAITHAGREKARWLLRRDRVEATSNRSVFHKDKWNLILKQKTCK</sequence>
<feature type="chain" id="PRO_5015508195" evidence="1">
    <location>
        <begin position="19"/>
        <end position="205"/>
    </location>
</feature>
<dbReference type="Proteomes" id="UP000245956">
    <property type="component" value="Unassembled WGS sequence"/>
</dbReference>
<evidence type="ECO:0000256" key="1">
    <source>
        <dbReference type="SAM" id="SignalP"/>
    </source>
</evidence>
<protein>
    <submittedName>
        <fullName evidence="2">Uncharacterized protein</fullName>
    </submittedName>
</protein>
<evidence type="ECO:0000313" key="2">
    <source>
        <dbReference type="EMBL" id="PWI64831.1"/>
    </source>
</evidence>
<dbReference type="EMBL" id="LCWV01000044">
    <property type="protein sequence ID" value="PWI64831.1"/>
    <property type="molecule type" value="Genomic_DNA"/>
</dbReference>
<keyword evidence="1" id="KW-0732">Signal</keyword>
<name>A0A2U3DRE9_PURLI</name>
<dbReference type="AlphaFoldDB" id="A0A2U3DRE9"/>
<evidence type="ECO:0000313" key="3">
    <source>
        <dbReference type="Proteomes" id="UP000245956"/>
    </source>
</evidence>
<gene>
    <name evidence="2" type="ORF">PCL_08545</name>
</gene>